<dbReference type="SUPFAM" id="SSF56784">
    <property type="entry name" value="HAD-like"/>
    <property type="match status" value="1"/>
</dbReference>
<dbReference type="InterPro" id="IPR023214">
    <property type="entry name" value="HAD_sf"/>
</dbReference>
<sequence length="47" mass="4943">MGIEADDCIVVEDSARGSTSVIWAGLRCVVAPNMLTKHGEFSGMQGC</sequence>
<proteinExistence type="predicted"/>
<dbReference type="AlphaFoldDB" id="A0A382SPD0"/>
<organism evidence="1">
    <name type="scientific">marine metagenome</name>
    <dbReference type="NCBI Taxonomy" id="408172"/>
    <lineage>
        <taxon>unclassified sequences</taxon>
        <taxon>metagenomes</taxon>
        <taxon>ecological metagenomes</taxon>
    </lineage>
</organism>
<dbReference type="InterPro" id="IPR036412">
    <property type="entry name" value="HAD-like_sf"/>
</dbReference>
<accession>A0A382SPD0</accession>
<dbReference type="Gene3D" id="3.40.50.1000">
    <property type="entry name" value="HAD superfamily/HAD-like"/>
    <property type="match status" value="1"/>
</dbReference>
<evidence type="ECO:0000313" key="1">
    <source>
        <dbReference type="EMBL" id="SVD11696.1"/>
    </source>
</evidence>
<reference evidence="1" key="1">
    <citation type="submission" date="2018-05" db="EMBL/GenBank/DDBJ databases">
        <authorList>
            <person name="Lanie J.A."/>
            <person name="Ng W.-L."/>
            <person name="Kazmierczak K.M."/>
            <person name="Andrzejewski T.M."/>
            <person name="Davidsen T.M."/>
            <person name="Wayne K.J."/>
            <person name="Tettelin H."/>
            <person name="Glass J.I."/>
            <person name="Rusch D."/>
            <person name="Podicherti R."/>
            <person name="Tsui H.-C.T."/>
            <person name="Winkler M.E."/>
        </authorList>
    </citation>
    <scope>NUCLEOTIDE SEQUENCE</scope>
</reference>
<gene>
    <name evidence="1" type="ORF">METZ01_LOCUS364550</name>
</gene>
<protein>
    <submittedName>
        <fullName evidence="1">Uncharacterized protein</fullName>
    </submittedName>
</protein>
<name>A0A382SPD0_9ZZZZ</name>
<dbReference type="EMBL" id="UINC01130560">
    <property type="protein sequence ID" value="SVD11696.1"/>
    <property type="molecule type" value="Genomic_DNA"/>
</dbReference>